<evidence type="ECO:0000256" key="1">
    <source>
        <dbReference type="SAM" id="MobiDB-lite"/>
    </source>
</evidence>
<comment type="caution">
    <text evidence="2">The sequence shown here is derived from an EMBL/GenBank/DDBJ whole genome shotgun (WGS) entry which is preliminary data.</text>
</comment>
<proteinExistence type="predicted"/>
<keyword evidence="3" id="KW-1185">Reference proteome</keyword>
<feature type="region of interest" description="Disordered" evidence="1">
    <location>
        <begin position="1"/>
        <end position="33"/>
    </location>
</feature>
<dbReference type="Proteomes" id="UP001189429">
    <property type="component" value="Unassembled WGS sequence"/>
</dbReference>
<gene>
    <name evidence="2" type="ORF">PCOR1329_LOCUS20520</name>
</gene>
<evidence type="ECO:0000313" key="3">
    <source>
        <dbReference type="Proteomes" id="UP001189429"/>
    </source>
</evidence>
<dbReference type="EMBL" id="CAUYUJ010006668">
    <property type="protein sequence ID" value="CAK0818168.1"/>
    <property type="molecule type" value="Genomic_DNA"/>
</dbReference>
<accession>A0ABN9RHA2</accession>
<name>A0ABN9RHA2_9DINO</name>
<organism evidence="2 3">
    <name type="scientific">Prorocentrum cordatum</name>
    <dbReference type="NCBI Taxonomy" id="2364126"/>
    <lineage>
        <taxon>Eukaryota</taxon>
        <taxon>Sar</taxon>
        <taxon>Alveolata</taxon>
        <taxon>Dinophyceae</taxon>
        <taxon>Prorocentrales</taxon>
        <taxon>Prorocentraceae</taxon>
        <taxon>Prorocentrum</taxon>
    </lineage>
</organism>
<feature type="non-terminal residue" evidence="2">
    <location>
        <position position="732"/>
    </location>
</feature>
<sequence>MGGKRNPASAARGQAPKRPRGPPTAVNGGSGSAAASRVSAALSAAAGAAPPQPRPRANAVVDPGVPSSCCCFCLGSLESGGPAHGDEAHERCYKTWEIGYSYLEMSVCALKCRTEDAFNRSFKKSNGVLHDNAQLSFYPGAVSQGVTSSQVVSRTFGAFSRSEFFDHWKYMPEQVGIKCRTIWDEWGAEYAGVLTLEIAGAPRIFTMEHRKSLNRDEHSLQVANCIHKDQPVETFNVMQQQVAADVEPTGAKALSMAEITRRCDAKKVPKSSAAEDPQRVAAEVADTGASDVVEPSAPTILGGCHRLASVRNAACTRRARMIADSPVVARLPSGSAVGAGSPSVASLSLESPLAVGSAAPPPGSVIGPRDSVSQIGDDIPMGVCPKMEPPPKEMLEHDPFKYKWGAQVFKLRTSSVLNGRTSYGRERRTAEIYHEEATKVGRSGLATTLREEIDFNEKCEMAAKGDILTMDSAALAALCTEINNKQPPMFYTTKFLLVVRALKDWKVEAVTKGIEALFDKFWDIQSPSKLEVDSEEHIEFDVMQPRLRAVGGSVAERCSKMLDNLYDCVLCPLIADGKNSLPVLVAICKKLVLQVDGVMECQTNGELEDWGDTVVNVCRALVGIAVEDAKLTRESWLAVEALDRSGSPIFASIRASPFYRDALATYRRVLPATKRLGGPIATAEADLKSLPEELTHVNIVVIEAAMAQLKEAKGQQLRMGEYFHLEKELVPR</sequence>
<protein>
    <submittedName>
        <fullName evidence="2">Uncharacterized protein</fullName>
    </submittedName>
</protein>
<reference evidence="2" key="1">
    <citation type="submission" date="2023-10" db="EMBL/GenBank/DDBJ databases">
        <authorList>
            <person name="Chen Y."/>
            <person name="Shah S."/>
            <person name="Dougan E. K."/>
            <person name="Thang M."/>
            <person name="Chan C."/>
        </authorList>
    </citation>
    <scope>NUCLEOTIDE SEQUENCE [LARGE SCALE GENOMIC DNA]</scope>
</reference>
<evidence type="ECO:0000313" key="2">
    <source>
        <dbReference type="EMBL" id="CAK0818168.1"/>
    </source>
</evidence>